<dbReference type="PROSITE" id="PS51790">
    <property type="entry name" value="MSRB"/>
    <property type="match status" value="1"/>
</dbReference>
<evidence type="ECO:0000256" key="1">
    <source>
        <dbReference type="ARBA" id="ARBA00007174"/>
    </source>
</evidence>
<accession>A0A840BVB2</accession>
<feature type="compositionally biased region" description="Basic and acidic residues" evidence="5">
    <location>
        <begin position="126"/>
        <end position="138"/>
    </location>
</feature>
<proteinExistence type="inferred from homology"/>
<dbReference type="AlphaFoldDB" id="A0A840BVB2"/>
<dbReference type="GO" id="GO:0033743">
    <property type="term" value="F:peptide-methionine (R)-S-oxide reductase activity"/>
    <property type="evidence" value="ECO:0007669"/>
    <property type="project" value="UniProtKB-EC"/>
</dbReference>
<comment type="catalytic activity">
    <reaction evidence="4">
        <text>L-methionyl-[protein] + [thioredoxin]-disulfide + H2O = L-methionyl-(R)-S-oxide-[protein] + [thioredoxin]-dithiol</text>
        <dbReference type="Rhea" id="RHEA:24164"/>
        <dbReference type="Rhea" id="RHEA-COMP:10698"/>
        <dbReference type="Rhea" id="RHEA-COMP:10700"/>
        <dbReference type="Rhea" id="RHEA-COMP:12313"/>
        <dbReference type="Rhea" id="RHEA-COMP:12314"/>
        <dbReference type="ChEBI" id="CHEBI:15377"/>
        <dbReference type="ChEBI" id="CHEBI:16044"/>
        <dbReference type="ChEBI" id="CHEBI:29950"/>
        <dbReference type="ChEBI" id="CHEBI:45764"/>
        <dbReference type="ChEBI" id="CHEBI:50058"/>
        <dbReference type="EC" id="1.8.4.12"/>
    </reaction>
</comment>
<dbReference type="GO" id="GO:0005737">
    <property type="term" value="C:cytoplasm"/>
    <property type="evidence" value="ECO:0007669"/>
    <property type="project" value="TreeGrafter"/>
</dbReference>
<protein>
    <recommendedName>
        <fullName evidence="2">peptide-methionine (R)-S-oxide reductase</fullName>
        <ecNumber evidence="2">1.8.4.12</ecNumber>
    </recommendedName>
</protein>
<keyword evidence="8" id="KW-1185">Reference proteome</keyword>
<gene>
    <name evidence="7" type="ORF">GGR16_000424</name>
</gene>
<comment type="similarity">
    <text evidence="1">Belongs to the MsrB Met sulfoxide reductase family.</text>
</comment>
<evidence type="ECO:0000256" key="3">
    <source>
        <dbReference type="ARBA" id="ARBA00023002"/>
    </source>
</evidence>
<keyword evidence="3 7" id="KW-0560">Oxidoreductase</keyword>
<name>A0A840BVB2_9HYPH</name>
<evidence type="ECO:0000259" key="6">
    <source>
        <dbReference type="PROSITE" id="PS51790"/>
    </source>
</evidence>
<comment type="caution">
    <text evidence="7">The sequence shown here is derived from an EMBL/GenBank/DDBJ whole genome shotgun (WGS) entry which is preliminary data.</text>
</comment>
<feature type="region of interest" description="Disordered" evidence="5">
    <location>
        <begin position="100"/>
        <end position="138"/>
    </location>
</feature>
<dbReference type="EMBL" id="JACIEN010000001">
    <property type="protein sequence ID" value="MBB4015418.1"/>
    <property type="molecule type" value="Genomic_DNA"/>
</dbReference>
<dbReference type="GO" id="GO:0030091">
    <property type="term" value="P:protein repair"/>
    <property type="evidence" value="ECO:0007669"/>
    <property type="project" value="InterPro"/>
</dbReference>
<dbReference type="SUPFAM" id="SSF51316">
    <property type="entry name" value="Mss4-like"/>
    <property type="match status" value="1"/>
</dbReference>
<dbReference type="Proteomes" id="UP000577362">
    <property type="component" value="Unassembled WGS sequence"/>
</dbReference>
<evidence type="ECO:0000256" key="5">
    <source>
        <dbReference type="SAM" id="MobiDB-lite"/>
    </source>
</evidence>
<evidence type="ECO:0000256" key="2">
    <source>
        <dbReference type="ARBA" id="ARBA00012499"/>
    </source>
</evidence>
<evidence type="ECO:0000313" key="8">
    <source>
        <dbReference type="Proteomes" id="UP000577362"/>
    </source>
</evidence>
<evidence type="ECO:0000256" key="4">
    <source>
        <dbReference type="ARBA" id="ARBA00048488"/>
    </source>
</evidence>
<reference evidence="7 8" key="1">
    <citation type="submission" date="2020-08" db="EMBL/GenBank/DDBJ databases">
        <title>Genomic Encyclopedia of Type Strains, Phase IV (KMG-IV): sequencing the most valuable type-strain genomes for metagenomic binning, comparative biology and taxonomic classification.</title>
        <authorList>
            <person name="Goeker M."/>
        </authorList>
    </citation>
    <scope>NUCLEOTIDE SEQUENCE [LARGE SCALE GENOMIC DNA]</scope>
    <source>
        <strain evidence="7 8">DSM 103737</strain>
    </source>
</reference>
<organism evidence="7 8">
    <name type="scientific">Chelatococcus caeni</name>
    <dbReference type="NCBI Taxonomy" id="1348468"/>
    <lineage>
        <taxon>Bacteria</taxon>
        <taxon>Pseudomonadati</taxon>
        <taxon>Pseudomonadota</taxon>
        <taxon>Alphaproteobacteria</taxon>
        <taxon>Hyphomicrobiales</taxon>
        <taxon>Chelatococcaceae</taxon>
        <taxon>Chelatococcus</taxon>
    </lineage>
</organism>
<dbReference type="InterPro" id="IPR011057">
    <property type="entry name" value="Mss4-like_sf"/>
</dbReference>
<dbReference type="InterPro" id="IPR028427">
    <property type="entry name" value="Met_Sox_Rdtase_MsrB"/>
</dbReference>
<dbReference type="Gene3D" id="2.170.150.20">
    <property type="entry name" value="Peptide methionine sulfoxide reductase"/>
    <property type="match status" value="1"/>
</dbReference>
<dbReference type="EC" id="1.8.4.12" evidence="2"/>
<dbReference type="InterPro" id="IPR002579">
    <property type="entry name" value="Met_Sox_Rdtase_MsrB_dom"/>
</dbReference>
<sequence>MPALARGGKMEKSAAQWRAKFSPERYRIARLGGTEPPFSGPHDDEKRPGFYRCVCCGEVLFASNAKYASGSAVAEALDHKLAMSRSETRCARCGGRLRPVVPDGPQPTGQRCRTNGGALAFEPEGDDRGADETIWNER</sequence>
<feature type="domain" description="MsrB" evidence="6">
    <location>
        <begin position="14"/>
        <end position="124"/>
    </location>
</feature>
<evidence type="ECO:0000313" key="7">
    <source>
        <dbReference type="EMBL" id="MBB4015418.1"/>
    </source>
</evidence>
<dbReference type="PANTHER" id="PTHR10173">
    <property type="entry name" value="METHIONINE SULFOXIDE REDUCTASE"/>
    <property type="match status" value="1"/>
</dbReference>
<dbReference type="GO" id="GO:0006979">
    <property type="term" value="P:response to oxidative stress"/>
    <property type="evidence" value="ECO:0007669"/>
    <property type="project" value="InterPro"/>
</dbReference>
<dbReference type="PANTHER" id="PTHR10173:SF52">
    <property type="entry name" value="METHIONINE-R-SULFOXIDE REDUCTASE B1"/>
    <property type="match status" value="1"/>
</dbReference>
<dbReference type="RefSeq" id="WP_183315577.1">
    <property type="nucleotide sequence ID" value="NZ_JACIEN010000001.1"/>
</dbReference>
<dbReference type="Pfam" id="PF01641">
    <property type="entry name" value="SelR"/>
    <property type="match status" value="1"/>
</dbReference>